<dbReference type="InterPro" id="IPR001853">
    <property type="entry name" value="DSBA-like_thioredoxin_dom"/>
</dbReference>
<dbReference type="Pfam" id="PF01323">
    <property type="entry name" value="DSBA"/>
    <property type="match status" value="1"/>
</dbReference>
<sequence length="218" mass="23862">MAALASETKVLIDVISDIVFCWIGKRNLETALRSSGVDAVVRWKAYQLNPSASDTPSSKVEMYMRKFGRSREEVLQLSRSMEQKFAAVGLPHSFTEKALVSNTLDGHRVLAWAGAQSPAAQDAAAERLFRGYFAEERAPNDAAVLVEACVEAGKSEADARAFVADKGAFRREVEDELRDARAKRSLQGVPHFVITKPGQTPVEISGAQPPAVFERALR</sequence>
<dbReference type="PANTHER" id="PTHR13887">
    <property type="entry name" value="GLUTATHIONE S-TRANSFERASE KAPPA"/>
    <property type="match status" value="1"/>
</dbReference>
<comment type="caution">
    <text evidence="2">The sequence shown here is derived from an EMBL/GenBank/DDBJ whole genome shotgun (WGS) entry which is preliminary data.</text>
</comment>
<accession>A0ABR1FVU9</accession>
<evidence type="ECO:0000313" key="2">
    <source>
        <dbReference type="EMBL" id="KAK7239770.1"/>
    </source>
</evidence>
<dbReference type="CDD" id="cd03024">
    <property type="entry name" value="DsbA_FrnE"/>
    <property type="match status" value="1"/>
</dbReference>
<dbReference type="EMBL" id="JBBJCI010000222">
    <property type="protein sequence ID" value="KAK7239770.1"/>
    <property type="molecule type" value="Genomic_DNA"/>
</dbReference>
<name>A0ABR1FVU9_AURAN</name>
<protein>
    <submittedName>
        <fullName evidence="2">DSBA-like thioredoxin</fullName>
    </submittedName>
</protein>
<feature type="domain" description="DSBA-like thioredoxin" evidence="1">
    <location>
        <begin position="20"/>
        <end position="217"/>
    </location>
</feature>
<dbReference type="Gene3D" id="3.40.30.10">
    <property type="entry name" value="Glutaredoxin"/>
    <property type="match status" value="1"/>
</dbReference>
<dbReference type="PANTHER" id="PTHR13887:SF41">
    <property type="entry name" value="THIOREDOXIN SUPERFAMILY PROTEIN"/>
    <property type="match status" value="1"/>
</dbReference>
<dbReference type="InterPro" id="IPR036249">
    <property type="entry name" value="Thioredoxin-like_sf"/>
</dbReference>
<dbReference type="Proteomes" id="UP001363151">
    <property type="component" value="Unassembled WGS sequence"/>
</dbReference>
<reference evidence="2 3" key="1">
    <citation type="submission" date="2024-03" db="EMBL/GenBank/DDBJ databases">
        <title>Aureococcus anophagefferens CCMP1851 and Kratosvirus quantuckense: Draft genome of a second virus-susceptible host strain in the model system.</title>
        <authorList>
            <person name="Chase E."/>
            <person name="Truchon A.R."/>
            <person name="Schepens W."/>
            <person name="Wilhelm S.W."/>
        </authorList>
    </citation>
    <scope>NUCLEOTIDE SEQUENCE [LARGE SCALE GENOMIC DNA]</scope>
    <source>
        <strain evidence="2 3">CCMP1851</strain>
    </source>
</reference>
<organism evidence="2 3">
    <name type="scientific">Aureococcus anophagefferens</name>
    <name type="common">Harmful bloom alga</name>
    <dbReference type="NCBI Taxonomy" id="44056"/>
    <lineage>
        <taxon>Eukaryota</taxon>
        <taxon>Sar</taxon>
        <taxon>Stramenopiles</taxon>
        <taxon>Ochrophyta</taxon>
        <taxon>Pelagophyceae</taxon>
        <taxon>Pelagomonadales</taxon>
        <taxon>Pelagomonadaceae</taxon>
        <taxon>Aureococcus</taxon>
    </lineage>
</organism>
<gene>
    <name evidence="2" type="ORF">SO694_0002918</name>
</gene>
<dbReference type="SUPFAM" id="SSF52833">
    <property type="entry name" value="Thioredoxin-like"/>
    <property type="match status" value="1"/>
</dbReference>
<keyword evidence="3" id="KW-1185">Reference proteome</keyword>
<evidence type="ECO:0000313" key="3">
    <source>
        <dbReference type="Proteomes" id="UP001363151"/>
    </source>
</evidence>
<proteinExistence type="predicted"/>
<evidence type="ECO:0000259" key="1">
    <source>
        <dbReference type="Pfam" id="PF01323"/>
    </source>
</evidence>